<name>A0A8J5LYD7_ZINOF</name>
<gene>
    <name evidence="3" type="ORF">ZIOFF_001332</name>
</gene>
<evidence type="ECO:0000259" key="2">
    <source>
        <dbReference type="PROSITE" id="PS50222"/>
    </source>
</evidence>
<comment type="caution">
    <text evidence="3">The sequence shown here is derived from an EMBL/GenBank/DDBJ whole genome shotgun (WGS) entry which is preliminary data.</text>
</comment>
<dbReference type="GO" id="GO:0005509">
    <property type="term" value="F:calcium ion binding"/>
    <property type="evidence" value="ECO:0007669"/>
    <property type="project" value="InterPro"/>
</dbReference>
<dbReference type="SUPFAM" id="SSF47473">
    <property type="entry name" value="EF-hand"/>
    <property type="match status" value="1"/>
</dbReference>
<dbReference type="PROSITE" id="PS50222">
    <property type="entry name" value="EF_HAND_2"/>
    <property type="match status" value="2"/>
</dbReference>
<keyword evidence="1" id="KW-0106">Calcium</keyword>
<dbReference type="SMART" id="SM00054">
    <property type="entry name" value="EFh"/>
    <property type="match status" value="2"/>
</dbReference>
<dbReference type="PROSITE" id="PS00018">
    <property type="entry name" value="EF_HAND_1"/>
    <property type="match status" value="1"/>
</dbReference>
<dbReference type="InterPro" id="IPR011992">
    <property type="entry name" value="EF-hand-dom_pair"/>
</dbReference>
<dbReference type="Pfam" id="PF13499">
    <property type="entry name" value="EF-hand_7"/>
    <property type="match status" value="1"/>
</dbReference>
<accession>A0A8J5LYD7</accession>
<feature type="domain" description="EF-hand" evidence="2">
    <location>
        <begin position="15"/>
        <end position="50"/>
    </location>
</feature>
<dbReference type="CDD" id="cd00051">
    <property type="entry name" value="EFh"/>
    <property type="match status" value="1"/>
</dbReference>
<evidence type="ECO:0000313" key="4">
    <source>
        <dbReference type="Proteomes" id="UP000734854"/>
    </source>
</evidence>
<dbReference type="InterPro" id="IPR002048">
    <property type="entry name" value="EF_hand_dom"/>
</dbReference>
<keyword evidence="4" id="KW-1185">Reference proteome</keyword>
<protein>
    <recommendedName>
        <fullName evidence="2">EF-hand domain-containing protein</fullName>
    </recommendedName>
</protein>
<dbReference type="Proteomes" id="UP000734854">
    <property type="component" value="Unassembled WGS sequence"/>
</dbReference>
<dbReference type="InterPro" id="IPR018247">
    <property type="entry name" value="EF_Hand_1_Ca_BS"/>
</dbReference>
<sequence>MDDRRRSSTPSSSSSVSSDLERVFNKFNSNGNDKILSEELAEVLTSLYHPSSEEELCRMMVEADSDGDDFISLEEFVKERKKACRNATFLQTAERKLEEMKRFLLCKHFLAKSIVVAEMQRFFKLQKESLQKESLACRKTMFLQTAF</sequence>
<proteinExistence type="predicted"/>
<reference evidence="3 4" key="1">
    <citation type="submission" date="2020-08" db="EMBL/GenBank/DDBJ databases">
        <title>Plant Genome Project.</title>
        <authorList>
            <person name="Zhang R.-G."/>
        </authorList>
    </citation>
    <scope>NUCLEOTIDE SEQUENCE [LARGE SCALE GENOMIC DNA]</scope>
    <source>
        <tissue evidence="3">Rhizome</tissue>
    </source>
</reference>
<feature type="domain" description="EF-hand" evidence="2">
    <location>
        <begin position="51"/>
        <end position="86"/>
    </location>
</feature>
<dbReference type="Gene3D" id="1.10.238.10">
    <property type="entry name" value="EF-hand"/>
    <property type="match status" value="1"/>
</dbReference>
<dbReference type="AlphaFoldDB" id="A0A8J5LYD7"/>
<evidence type="ECO:0000313" key="3">
    <source>
        <dbReference type="EMBL" id="KAG6536281.1"/>
    </source>
</evidence>
<evidence type="ECO:0000256" key="1">
    <source>
        <dbReference type="ARBA" id="ARBA00022837"/>
    </source>
</evidence>
<dbReference type="EMBL" id="JACMSC010000001">
    <property type="protein sequence ID" value="KAG6536281.1"/>
    <property type="molecule type" value="Genomic_DNA"/>
</dbReference>
<organism evidence="3 4">
    <name type="scientific">Zingiber officinale</name>
    <name type="common">Ginger</name>
    <name type="synonym">Amomum zingiber</name>
    <dbReference type="NCBI Taxonomy" id="94328"/>
    <lineage>
        <taxon>Eukaryota</taxon>
        <taxon>Viridiplantae</taxon>
        <taxon>Streptophyta</taxon>
        <taxon>Embryophyta</taxon>
        <taxon>Tracheophyta</taxon>
        <taxon>Spermatophyta</taxon>
        <taxon>Magnoliopsida</taxon>
        <taxon>Liliopsida</taxon>
        <taxon>Zingiberales</taxon>
        <taxon>Zingiberaceae</taxon>
        <taxon>Zingiber</taxon>
    </lineage>
</organism>